<dbReference type="Pfam" id="PF01569">
    <property type="entry name" value="PAP2"/>
    <property type="match status" value="1"/>
</dbReference>
<proteinExistence type="predicted"/>
<evidence type="ECO:0000256" key="2">
    <source>
        <dbReference type="SAM" id="Phobius"/>
    </source>
</evidence>
<feature type="transmembrane region" description="Helical" evidence="2">
    <location>
        <begin position="244"/>
        <end position="266"/>
    </location>
</feature>
<keyword evidence="5" id="KW-1185">Reference proteome</keyword>
<keyword evidence="2" id="KW-0472">Membrane</keyword>
<sequence length="329" mass="35838">ASSSLALFHKPTCNFYFQHSSDPAYTSSARYQRCSLIFPLNRRSLCSFSAPKTMAYLVKTHALRDGEEERFETLEQDAFINNPSNDLVGVGINAAANRLSKWVVAALFGSVLLLRHDGASLWAVIGFISNSLLSVTLKRILNQERPVATLRSDPGMPSSHAQSISFISLFTLFSVMEWLGTNPLSLFLSGFILALASYFTWLRVSQKLHTTSQVVVGAIFGSVYCTLWYITWKSLVLQAFASSFPVQIAVFTVAAASALASVTSAVEEVGSSSNILSAALLPRSMSLLAVHALRSVVQTTSSFSHGISSIIFSASLNRPARHNRSTMQP</sequence>
<organism evidence="4 5">
    <name type="scientific">Brassica napus</name>
    <name type="common">Rape</name>
    <dbReference type="NCBI Taxonomy" id="3708"/>
    <lineage>
        <taxon>Eukaryota</taxon>
        <taxon>Viridiplantae</taxon>
        <taxon>Streptophyta</taxon>
        <taxon>Embryophyta</taxon>
        <taxon>Tracheophyta</taxon>
        <taxon>Spermatophyta</taxon>
        <taxon>Magnoliopsida</taxon>
        <taxon>eudicotyledons</taxon>
        <taxon>Gunneridae</taxon>
        <taxon>Pentapetalae</taxon>
        <taxon>rosids</taxon>
        <taxon>malvids</taxon>
        <taxon>Brassicales</taxon>
        <taxon>Brassicaceae</taxon>
        <taxon>Brassiceae</taxon>
        <taxon>Brassica</taxon>
    </lineage>
</organism>
<reference evidence="4 5" key="1">
    <citation type="submission" date="2021-05" db="EMBL/GenBank/DDBJ databases">
        <title>Genome Assembly of Synthetic Allotetraploid Brassica napus Reveals Homoeologous Exchanges between Subgenomes.</title>
        <authorList>
            <person name="Davis J.T."/>
        </authorList>
    </citation>
    <scope>NUCLEOTIDE SEQUENCE [LARGE SCALE GENOMIC DNA]</scope>
    <source>
        <strain evidence="5">cv. Da-Ae</strain>
        <tissue evidence="4">Seedling</tissue>
    </source>
</reference>
<evidence type="ECO:0000259" key="3">
    <source>
        <dbReference type="SMART" id="SM00014"/>
    </source>
</evidence>
<evidence type="ECO:0000256" key="1">
    <source>
        <dbReference type="ARBA" id="ARBA00022801"/>
    </source>
</evidence>
<keyword evidence="2" id="KW-1133">Transmembrane helix</keyword>
<accession>A0ABQ7XNY6</accession>
<feature type="non-terminal residue" evidence="4">
    <location>
        <position position="1"/>
    </location>
</feature>
<dbReference type="Gene3D" id="1.20.144.10">
    <property type="entry name" value="Phosphatidic acid phosphatase type 2/haloperoxidase"/>
    <property type="match status" value="1"/>
</dbReference>
<dbReference type="PANTHER" id="PTHR11247">
    <property type="entry name" value="PALMITOYL-PROTEIN THIOESTERASE/DOLICHYLDIPHOSPHATASE 1"/>
    <property type="match status" value="1"/>
</dbReference>
<evidence type="ECO:0000313" key="4">
    <source>
        <dbReference type="EMBL" id="KAH0856781.1"/>
    </source>
</evidence>
<name>A0ABQ7XNY6_BRANA</name>
<protein>
    <recommendedName>
        <fullName evidence="3">Phosphatidic acid phosphatase type 2/haloperoxidase domain-containing protein</fullName>
    </recommendedName>
</protein>
<keyword evidence="1" id="KW-0378">Hydrolase</keyword>
<feature type="domain" description="Phosphatidic acid phosphatase type 2/haloperoxidase" evidence="3">
    <location>
        <begin position="120"/>
        <end position="229"/>
    </location>
</feature>
<evidence type="ECO:0000313" key="5">
    <source>
        <dbReference type="Proteomes" id="UP000824890"/>
    </source>
</evidence>
<dbReference type="SMART" id="SM00014">
    <property type="entry name" value="acidPPc"/>
    <property type="match status" value="1"/>
</dbReference>
<keyword evidence="2" id="KW-0812">Transmembrane</keyword>
<dbReference type="SUPFAM" id="SSF48317">
    <property type="entry name" value="Acid phosphatase/Vanadium-dependent haloperoxidase"/>
    <property type="match status" value="1"/>
</dbReference>
<dbReference type="InterPro" id="IPR036938">
    <property type="entry name" value="PAP2/HPO_sf"/>
</dbReference>
<feature type="transmembrane region" description="Helical" evidence="2">
    <location>
        <begin position="185"/>
        <end position="202"/>
    </location>
</feature>
<dbReference type="EMBL" id="JAGKQM010000019">
    <property type="protein sequence ID" value="KAH0856781.1"/>
    <property type="molecule type" value="Genomic_DNA"/>
</dbReference>
<feature type="transmembrane region" description="Helical" evidence="2">
    <location>
        <begin position="214"/>
        <end position="232"/>
    </location>
</feature>
<dbReference type="PANTHER" id="PTHR11247:SF77">
    <property type="entry name" value="LIPID PHOSPHATE PHOSPHATASE EPSILON 2, CHLOROPLASTIC"/>
    <property type="match status" value="1"/>
</dbReference>
<comment type="caution">
    <text evidence="4">The sequence shown here is derived from an EMBL/GenBank/DDBJ whole genome shotgun (WGS) entry which is preliminary data.</text>
</comment>
<dbReference type="Proteomes" id="UP000824890">
    <property type="component" value="Unassembled WGS sequence"/>
</dbReference>
<dbReference type="InterPro" id="IPR000326">
    <property type="entry name" value="PAP2/HPO"/>
</dbReference>
<gene>
    <name evidence="4" type="ORF">HID58_085042</name>
</gene>